<dbReference type="EMBL" id="LQYT01000147">
    <property type="protein sequence ID" value="KYD07548.1"/>
    <property type="molecule type" value="Genomic_DNA"/>
</dbReference>
<reference evidence="3 4" key="1">
    <citation type="submission" date="2016-01" db="EMBL/GenBank/DDBJ databases">
        <title>Draft Genome Sequences of Seven Thermophilic Sporeformers Isolated from Foods.</title>
        <authorList>
            <person name="Berendsen E.M."/>
            <person name="Wells-Bennik M.H."/>
            <person name="Krawcyk A.O."/>
            <person name="De Jong A."/>
            <person name="Holsappel S."/>
            <person name="Eijlander R.T."/>
            <person name="Kuipers O.P."/>
        </authorList>
    </citation>
    <scope>NUCLEOTIDE SEQUENCE [LARGE SCALE GENOMIC DNA]</scope>
    <source>
        <strain evidence="3 4">B4135</strain>
    </source>
</reference>
<sequence length="313" mass="34547">MRAVVTGGAGFIGSHLADELIARGAEVHIIDNRAAGDSAFVHPSAEIHAEDIRSEKVKEIFQGIRPDTVFHLAAQVDVRRSVKSPRQDADINLAGTLNVLEAAKTAGVKKIIFSSTSAVYGEKKDGKIRETSPPDPVSFYGLSKWAGEKYIELFSRIHHLPFTILRYGNVYGPRQRGEGEAGVIAVFLEKLSRKEPFTVYGDGEQTRDFIYVSDVVEATIAAADKGDGEIIHVSTGKKTSLNTLIRTLERIHGTALKVNYQAEKPGDIKESCLDNEKAKRILGFQPKVSLMEGLKITYQWKMGMEKGHDRRRS</sequence>
<evidence type="ECO:0000313" key="4">
    <source>
        <dbReference type="Proteomes" id="UP000075683"/>
    </source>
</evidence>
<evidence type="ECO:0000259" key="2">
    <source>
        <dbReference type="Pfam" id="PF01370"/>
    </source>
</evidence>
<dbReference type="EC" id="5.1.3.2" evidence="3"/>
<protein>
    <submittedName>
        <fullName evidence="3">UDP-glucose 4-epimerase</fullName>
        <ecNumber evidence="3">5.1.3.2</ecNumber>
    </submittedName>
</protein>
<dbReference type="RefSeq" id="WP_020154258.1">
    <property type="nucleotide sequence ID" value="NZ_JBAIZG010000065.1"/>
</dbReference>
<dbReference type="SUPFAM" id="SSF51735">
    <property type="entry name" value="NAD(P)-binding Rossmann-fold domains"/>
    <property type="match status" value="1"/>
</dbReference>
<dbReference type="Gene3D" id="3.40.50.720">
    <property type="entry name" value="NAD(P)-binding Rossmann-like Domain"/>
    <property type="match status" value="1"/>
</dbReference>
<dbReference type="OrthoDB" id="9771073at2"/>
<evidence type="ECO:0000313" key="3">
    <source>
        <dbReference type="EMBL" id="KYD07548.1"/>
    </source>
</evidence>
<dbReference type="PANTHER" id="PTHR43000">
    <property type="entry name" value="DTDP-D-GLUCOSE 4,6-DEHYDRATASE-RELATED"/>
    <property type="match status" value="1"/>
</dbReference>
<accession>A0A150L5G9</accession>
<dbReference type="STRING" id="301148.B4135_4229"/>
<dbReference type="Pfam" id="PF01370">
    <property type="entry name" value="Epimerase"/>
    <property type="match status" value="1"/>
</dbReference>
<dbReference type="InterPro" id="IPR001509">
    <property type="entry name" value="Epimerase_deHydtase"/>
</dbReference>
<comment type="similarity">
    <text evidence="1">Belongs to the NAD(P)-dependent epimerase/dehydratase family.</text>
</comment>
<dbReference type="Gene3D" id="3.90.25.10">
    <property type="entry name" value="UDP-galactose 4-epimerase, domain 1"/>
    <property type="match status" value="1"/>
</dbReference>
<organism evidence="3 4">
    <name type="scientific">Caldibacillus debilis</name>
    <dbReference type="NCBI Taxonomy" id="301148"/>
    <lineage>
        <taxon>Bacteria</taxon>
        <taxon>Bacillati</taxon>
        <taxon>Bacillota</taxon>
        <taxon>Bacilli</taxon>
        <taxon>Bacillales</taxon>
        <taxon>Bacillaceae</taxon>
        <taxon>Caldibacillus</taxon>
    </lineage>
</organism>
<evidence type="ECO:0000256" key="1">
    <source>
        <dbReference type="ARBA" id="ARBA00007637"/>
    </source>
</evidence>
<name>A0A150L5G9_9BACI</name>
<dbReference type="GO" id="GO:0003978">
    <property type="term" value="F:UDP-glucose 4-epimerase activity"/>
    <property type="evidence" value="ECO:0007669"/>
    <property type="project" value="UniProtKB-EC"/>
</dbReference>
<keyword evidence="3" id="KW-0413">Isomerase</keyword>
<feature type="domain" description="NAD-dependent epimerase/dehydratase" evidence="2">
    <location>
        <begin position="4"/>
        <end position="231"/>
    </location>
</feature>
<proteinExistence type="inferred from homology"/>
<dbReference type="InterPro" id="IPR036291">
    <property type="entry name" value="NAD(P)-bd_dom_sf"/>
</dbReference>
<dbReference type="PATRIC" id="fig|301148.3.peg.2621"/>
<dbReference type="AlphaFoldDB" id="A0A150L5G9"/>
<dbReference type="Proteomes" id="UP000075683">
    <property type="component" value="Unassembled WGS sequence"/>
</dbReference>
<gene>
    <name evidence="3" type="ORF">B4135_4229</name>
</gene>
<comment type="caution">
    <text evidence="3">The sequence shown here is derived from an EMBL/GenBank/DDBJ whole genome shotgun (WGS) entry which is preliminary data.</text>
</comment>